<organism evidence="1 2">
    <name type="scientific">Phytophthora fragariae</name>
    <dbReference type="NCBI Taxonomy" id="53985"/>
    <lineage>
        <taxon>Eukaryota</taxon>
        <taxon>Sar</taxon>
        <taxon>Stramenopiles</taxon>
        <taxon>Oomycota</taxon>
        <taxon>Peronosporomycetes</taxon>
        <taxon>Peronosporales</taxon>
        <taxon>Peronosporaceae</taxon>
        <taxon>Phytophthora</taxon>
    </lineage>
</organism>
<evidence type="ECO:0000313" key="2">
    <source>
        <dbReference type="Proteomes" id="UP000440732"/>
    </source>
</evidence>
<name>A0A6A3PHR1_9STRA</name>
<sequence length="142" mass="16062">MLNRGGVPHLKNNTNNRLESKWGRIKEVVDGNFTIDQLISMLITLQDYAEELYLAEFHRIGTRPPMAEDPELSVLAMQLSEYAFRMVAEQHQLAVGPKANYNVEVQGEVTKLTNPATGDTHEVNTRVSLVFFRFSVNINGMI</sequence>
<proteinExistence type="predicted"/>
<comment type="caution">
    <text evidence="1">The sequence shown here is derived from an EMBL/GenBank/DDBJ whole genome shotgun (WGS) entry which is preliminary data.</text>
</comment>
<reference evidence="1 2" key="1">
    <citation type="submission" date="2018-08" db="EMBL/GenBank/DDBJ databases">
        <title>Genomic investigation of the strawberry pathogen Phytophthora fragariae indicates pathogenicity is determined by transcriptional variation in three key races.</title>
        <authorList>
            <person name="Adams T.M."/>
            <person name="Armitage A.D."/>
            <person name="Sobczyk M.K."/>
            <person name="Bates H.J."/>
            <person name="Dunwell J.M."/>
            <person name="Nellist C.F."/>
            <person name="Harrison R.J."/>
        </authorList>
    </citation>
    <scope>NUCLEOTIDE SEQUENCE [LARGE SCALE GENOMIC DNA]</scope>
    <source>
        <strain evidence="1 2">NOV-5</strain>
    </source>
</reference>
<dbReference type="PANTHER" id="PTHR31569:SF4">
    <property type="entry name" value="SWIM-TYPE DOMAIN-CONTAINING PROTEIN"/>
    <property type="match status" value="1"/>
</dbReference>
<accession>A0A6A3PHR1</accession>
<dbReference type="InterPro" id="IPR052579">
    <property type="entry name" value="Zinc_finger_SWIM"/>
</dbReference>
<dbReference type="Proteomes" id="UP000440732">
    <property type="component" value="Unassembled WGS sequence"/>
</dbReference>
<gene>
    <name evidence="1" type="ORF">PF006_g33626</name>
</gene>
<dbReference type="EMBL" id="QXGA01013177">
    <property type="protein sequence ID" value="KAE9053212.1"/>
    <property type="molecule type" value="Genomic_DNA"/>
</dbReference>
<protein>
    <submittedName>
        <fullName evidence="1">Uncharacterized protein</fullName>
    </submittedName>
</protein>
<dbReference type="AlphaFoldDB" id="A0A6A3PHR1"/>
<dbReference type="PANTHER" id="PTHR31569">
    <property type="entry name" value="SWIM-TYPE DOMAIN-CONTAINING PROTEIN"/>
    <property type="match status" value="1"/>
</dbReference>
<evidence type="ECO:0000313" key="1">
    <source>
        <dbReference type="EMBL" id="KAE9053212.1"/>
    </source>
</evidence>